<proteinExistence type="predicted"/>
<evidence type="ECO:0000256" key="8">
    <source>
        <dbReference type="ARBA" id="ARBA00022840"/>
    </source>
</evidence>
<feature type="chain" id="PRO_5043395374" evidence="14">
    <location>
        <begin position="18"/>
        <end position="945"/>
    </location>
</feature>
<dbReference type="SUPFAM" id="SSF56112">
    <property type="entry name" value="Protein kinase-like (PK-like)"/>
    <property type="match status" value="1"/>
</dbReference>
<dbReference type="InterPro" id="IPR000719">
    <property type="entry name" value="Prot_kinase_dom"/>
</dbReference>
<dbReference type="InterPro" id="IPR053059">
    <property type="entry name" value="Inactive_SerThr-Kinase_ABA"/>
</dbReference>
<dbReference type="EMBL" id="JAMFTS010000005">
    <property type="protein sequence ID" value="KAJ4753737.1"/>
    <property type="molecule type" value="Genomic_DNA"/>
</dbReference>
<keyword evidence="7" id="KW-0547">Nucleotide-binding</keyword>
<dbReference type="PROSITE" id="PS50011">
    <property type="entry name" value="PROTEIN_KINASE_DOM"/>
    <property type="match status" value="1"/>
</dbReference>
<dbReference type="InterPro" id="IPR011009">
    <property type="entry name" value="Kinase-like_dom_sf"/>
</dbReference>
<keyword evidence="5 14" id="KW-0732">Signal</keyword>
<evidence type="ECO:0000256" key="14">
    <source>
        <dbReference type="SAM" id="SignalP"/>
    </source>
</evidence>
<dbReference type="InterPro" id="IPR032675">
    <property type="entry name" value="LRR_dom_sf"/>
</dbReference>
<evidence type="ECO:0000256" key="4">
    <source>
        <dbReference type="ARBA" id="ARBA00022692"/>
    </source>
</evidence>
<dbReference type="FunFam" id="3.30.200.20:FF:000486">
    <property type="entry name" value="Leucine-rich repeat receptor-like protein kinase"/>
    <property type="match status" value="1"/>
</dbReference>
<feature type="compositionally biased region" description="Polar residues" evidence="12">
    <location>
        <begin position="591"/>
        <end position="605"/>
    </location>
</feature>
<dbReference type="InterPro" id="IPR003591">
    <property type="entry name" value="Leu-rich_rpt_typical-subtyp"/>
</dbReference>
<evidence type="ECO:0000256" key="13">
    <source>
        <dbReference type="SAM" id="Phobius"/>
    </source>
</evidence>
<dbReference type="PROSITE" id="PS51450">
    <property type="entry name" value="LRR"/>
    <property type="match status" value="1"/>
</dbReference>
<evidence type="ECO:0000256" key="5">
    <source>
        <dbReference type="ARBA" id="ARBA00022729"/>
    </source>
</evidence>
<dbReference type="CDD" id="cd14066">
    <property type="entry name" value="STKc_IRAK"/>
    <property type="match status" value="1"/>
</dbReference>
<keyword evidence="4 13" id="KW-0812">Transmembrane</keyword>
<dbReference type="AlphaFoldDB" id="A0AAV8CHI6"/>
<evidence type="ECO:0000256" key="2">
    <source>
        <dbReference type="ARBA" id="ARBA00022553"/>
    </source>
</evidence>
<evidence type="ECO:0000313" key="17">
    <source>
        <dbReference type="Proteomes" id="UP001140206"/>
    </source>
</evidence>
<feature type="domain" description="Protein kinase" evidence="15">
    <location>
        <begin position="657"/>
        <end position="943"/>
    </location>
</feature>
<evidence type="ECO:0000259" key="15">
    <source>
        <dbReference type="PROSITE" id="PS50011"/>
    </source>
</evidence>
<keyword evidence="11" id="KW-0675">Receptor</keyword>
<feature type="signal peptide" evidence="14">
    <location>
        <begin position="1"/>
        <end position="17"/>
    </location>
</feature>
<evidence type="ECO:0000256" key="10">
    <source>
        <dbReference type="ARBA" id="ARBA00023136"/>
    </source>
</evidence>
<sequence>MWLIALILLIWVRLVASNTDLDALLEFKKELGKDQPGQILSSWNPSNPQDSSNCPSNWHGVECSSGRVISLYLDGVGLAGNVSLSPLSKISMLQNLSLSNNQLTSIIPIELTKLTSLVYLNLSLNNFTGTFPSGLQNLHKLQYLDLHGNTFSGKLDDIFAQLHSPTYIDLSNNLFSGSLKPITDSSAIINSVVHLNVSFNQLSGAIFGEEPVPLFDALEVFDASFNQFSGNVPSFNFIVSLKILRLRCNQLNGSIPEALFKETSLVLTELDLSCNQLTGSVRRIASTTLKYLNLSSNQLSGSLPITMGSCAIIDLSGNALTGNLSTIRTWGNYAEFIDLGANQLKGSLPNDTTQFLRLASFRVSNNSLEGVLPVIIGTYPELTTIDLSLNHLYGEVPASLFTAEKLTSLNLSGNSFTGSIPVSGAQQTNLTILDLSSNNFSGTIPKEIGMLQNLTCLDLSNNAFTGTIPSNLPDTLAGFNVSYNKLSGTVPSNLLKFPESSFHPGNDALMIPNSSPSGIPNLPDNGKSRKHQMKRAILFTLIACAAAVLVGIPIIVIVHQITSKQKREGTTDAGKTKSFRDEKCPEAPHNLPTNTITPSQQQSLQAEPETCELPVTISQSEPSSSSLALRVYSPDKLAGDLHLFDSSVMFSSEELSRAPAEILGRSCHGTTYKATLDNGSVFVVKWMKEGIVKSRKEFAREVKKLGAIRHQNLVCLRGYYWGPKEHERIILSDYVEAFSLTAYLSELEERNLSPLSLQQRLAISIDISRCLDHLHNSRSIPHGNLKSSNILIQTQPDSSTRALLTDYTLHRLMTPAGMADQVLNAGALGYSPPEFSSTSKPCPSLKSDVYAFGVILLELVTGRIAGEIVSATPGVVDLIDWVRLLVGENCASECFDKCLLEISGESESTHKLLDDMLRVALRCIRSAAERPEIRTVYDDLSAMTV</sequence>
<evidence type="ECO:0000256" key="1">
    <source>
        <dbReference type="ARBA" id="ARBA00004167"/>
    </source>
</evidence>
<gene>
    <name evidence="16" type="ORF">LUZ62_088142</name>
</gene>
<dbReference type="Pfam" id="PF07714">
    <property type="entry name" value="PK_Tyr_Ser-Thr"/>
    <property type="match status" value="1"/>
</dbReference>
<dbReference type="GO" id="GO:0004672">
    <property type="term" value="F:protein kinase activity"/>
    <property type="evidence" value="ECO:0007669"/>
    <property type="project" value="InterPro"/>
</dbReference>
<keyword evidence="3" id="KW-0433">Leucine-rich repeat</keyword>
<feature type="transmembrane region" description="Helical" evidence="13">
    <location>
        <begin position="536"/>
        <end position="558"/>
    </location>
</feature>
<evidence type="ECO:0000313" key="16">
    <source>
        <dbReference type="EMBL" id="KAJ4753737.1"/>
    </source>
</evidence>
<keyword evidence="6" id="KW-0677">Repeat</keyword>
<dbReference type="Pfam" id="PF08263">
    <property type="entry name" value="LRRNT_2"/>
    <property type="match status" value="1"/>
</dbReference>
<evidence type="ECO:0000256" key="12">
    <source>
        <dbReference type="SAM" id="MobiDB-lite"/>
    </source>
</evidence>
<dbReference type="Gene3D" id="3.80.10.10">
    <property type="entry name" value="Ribonuclease Inhibitor"/>
    <property type="match status" value="2"/>
</dbReference>
<dbReference type="InterPro" id="IPR013210">
    <property type="entry name" value="LRR_N_plant-typ"/>
</dbReference>
<dbReference type="Gene3D" id="3.30.200.20">
    <property type="entry name" value="Phosphorylase Kinase, domain 1"/>
    <property type="match status" value="1"/>
</dbReference>
<keyword evidence="17" id="KW-1185">Reference proteome</keyword>
<organism evidence="16 17">
    <name type="scientific">Rhynchospora pubera</name>
    <dbReference type="NCBI Taxonomy" id="906938"/>
    <lineage>
        <taxon>Eukaryota</taxon>
        <taxon>Viridiplantae</taxon>
        <taxon>Streptophyta</taxon>
        <taxon>Embryophyta</taxon>
        <taxon>Tracheophyta</taxon>
        <taxon>Spermatophyta</taxon>
        <taxon>Magnoliopsida</taxon>
        <taxon>Liliopsida</taxon>
        <taxon>Poales</taxon>
        <taxon>Cyperaceae</taxon>
        <taxon>Cyperoideae</taxon>
        <taxon>Rhynchosporeae</taxon>
        <taxon>Rhynchospora</taxon>
    </lineage>
</organism>
<comment type="subcellular location">
    <subcellularLocation>
        <location evidence="1">Membrane</location>
        <topology evidence="1">Single-pass membrane protein</topology>
    </subcellularLocation>
</comment>
<keyword evidence="16" id="KW-0808">Transferase</keyword>
<keyword evidence="16" id="KW-0418">Kinase</keyword>
<dbReference type="GO" id="GO:0009653">
    <property type="term" value="P:anatomical structure morphogenesis"/>
    <property type="evidence" value="ECO:0007669"/>
    <property type="project" value="UniProtKB-ARBA"/>
</dbReference>
<name>A0AAV8CHI6_9POAL</name>
<reference evidence="16" key="1">
    <citation type="submission" date="2022-08" db="EMBL/GenBank/DDBJ databases">
        <authorList>
            <person name="Marques A."/>
        </authorList>
    </citation>
    <scope>NUCLEOTIDE SEQUENCE</scope>
    <source>
        <strain evidence="16">RhyPub2mFocal</strain>
        <tissue evidence="16">Leaves</tissue>
    </source>
</reference>
<accession>A0AAV8CHI6</accession>
<dbReference type="PANTHER" id="PTHR48003">
    <property type="entry name" value="OS07G0626500 PROTEIN"/>
    <property type="match status" value="1"/>
</dbReference>
<dbReference type="InterPro" id="IPR001245">
    <property type="entry name" value="Ser-Thr/Tyr_kinase_cat_dom"/>
</dbReference>
<dbReference type="GO" id="GO:0099402">
    <property type="term" value="P:plant organ development"/>
    <property type="evidence" value="ECO:0007669"/>
    <property type="project" value="UniProtKB-ARBA"/>
</dbReference>
<dbReference type="PANTHER" id="PTHR48003:SF3">
    <property type="entry name" value="LEUCINE-RICH REPEAT PROTEIN KINASE FAMILY PROTEIN"/>
    <property type="match status" value="1"/>
</dbReference>
<keyword evidence="9 13" id="KW-1133">Transmembrane helix</keyword>
<evidence type="ECO:0000256" key="6">
    <source>
        <dbReference type="ARBA" id="ARBA00022737"/>
    </source>
</evidence>
<keyword evidence="10 13" id="KW-0472">Membrane</keyword>
<evidence type="ECO:0000256" key="11">
    <source>
        <dbReference type="ARBA" id="ARBA00023170"/>
    </source>
</evidence>
<feature type="region of interest" description="Disordered" evidence="12">
    <location>
        <begin position="565"/>
        <end position="609"/>
    </location>
</feature>
<dbReference type="Pfam" id="PF13516">
    <property type="entry name" value="LRR_6"/>
    <property type="match status" value="1"/>
</dbReference>
<dbReference type="Gene3D" id="1.10.510.10">
    <property type="entry name" value="Transferase(Phosphotransferase) domain 1"/>
    <property type="match status" value="1"/>
</dbReference>
<dbReference type="Proteomes" id="UP001140206">
    <property type="component" value="Chromosome 5"/>
</dbReference>
<dbReference type="Pfam" id="PF00560">
    <property type="entry name" value="LRR_1"/>
    <property type="match status" value="5"/>
</dbReference>
<dbReference type="InterPro" id="IPR001611">
    <property type="entry name" value="Leu-rich_rpt"/>
</dbReference>
<feature type="compositionally biased region" description="Basic and acidic residues" evidence="12">
    <location>
        <begin position="565"/>
        <end position="586"/>
    </location>
</feature>
<dbReference type="SUPFAM" id="SSF52058">
    <property type="entry name" value="L domain-like"/>
    <property type="match status" value="2"/>
</dbReference>
<keyword evidence="8" id="KW-0067">ATP-binding</keyword>
<dbReference type="FunFam" id="3.80.10.10:FF:000095">
    <property type="entry name" value="LRR receptor-like serine/threonine-protein kinase GSO1"/>
    <property type="match status" value="1"/>
</dbReference>
<dbReference type="GO" id="GO:0016020">
    <property type="term" value="C:membrane"/>
    <property type="evidence" value="ECO:0007669"/>
    <property type="project" value="UniProtKB-SubCell"/>
</dbReference>
<dbReference type="GO" id="GO:0005524">
    <property type="term" value="F:ATP binding"/>
    <property type="evidence" value="ECO:0007669"/>
    <property type="project" value="UniProtKB-KW"/>
</dbReference>
<evidence type="ECO:0000256" key="9">
    <source>
        <dbReference type="ARBA" id="ARBA00022989"/>
    </source>
</evidence>
<evidence type="ECO:0000256" key="3">
    <source>
        <dbReference type="ARBA" id="ARBA00022614"/>
    </source>
</evidence>
<evidence type="ECO:0000256" key="7">
    <source>
        <dbReference type="ARBA" id="ARBA00022741"/>
    </source>
</evidence>
<dbReference type="Pfam" id="PF13855">
    <property type="entry name" value="LRR_8"/>
    <property type="match status" value="1"/>
</dbReference>
<comment type="caution">
    <text evidence="16">The sequence shown here is derived from an EMBL/GenBank/DDBJ whole genome shotgun (WGS) entry which is preliminary data.</text>
</comment>
<dbReference type="FunFam" id="3.80.10.10:FF:000400">
    <property type="entry name" value="Nuclear pore complex protein NUP107"/>
    <property type="match status" value="1"/>
</dbReference>
<keyword evidence="2" id="KW-0597">Phosphoprotein</keyword>
<dbReference type="SMART" id="SM00369">
    <property type="entry name" value="LRR_TYP"/>
    <property type="match status" value="5"/>
</dbReference>
<protein>
    <submittedName>
        <fullName evidence="16">Leucine-rich repeat protein kinase family protein</fullName>
    </submittedName>
</protein>